<dbReference type="PANTHER" id="PTHR33969">
    <property type="entry name" value="SEGREGATION AND CONDENSATION PROTEIN A"/>
    <property type="match status" value="1"/>
</dbReference>
<keyword evidence="3" id="KW-0132">Cell division</keyword>
<dbReference type="STRING" id="1884381.SAMN05518846_1124"/>
<dbReference type="InterPro" id="IPR023093">
    <property type="entry name" value="ScpA-like_C"/>
</dbReference>
<protein>
    <recommendedName>
        <fullName evidence="2 3">Segregation and condensation protein A</fullName>
    </recommendedName>
</protein>
<dbReference type="GO" id="GO:0005737">
    <property type="term" value="C:cytoplasm"/>
    <property type="evidence" value="ECO:0007669"/>
    <property type="project" value="UniProtKB-SubCell"/>
</dbReference>
<comment type="subunit">
    <text evidence="3">Component of a cohesin-like complex composed of ScpA, ScpB and the Smc homodimer, in which ScpA and ScpB bind to the head domain of Smc. The presence of the three proteins is required for the association of the complex with DNA.</text>
</comment>
<comment type="similarity">
    <text evidence="3">Belongs to the ScpA family.</text>
</comment>
<keyword evidence="5" id="KW-1185">Reference proteome</keyword>
<evidence type="ECO:0000313" key="4">
    <source>
        <dbReference type="EMBL" id="SFK34734.1"/>
    </source>
</evidence>
<keyword evidence="3" id="KW-0131">Cell cycle</keyword>
<dbReference type="PANTHER" id="PTHR33969:SF2">
    <property type="entry name" value="SEGREGATION AND CONDENSATION PROTEIN A"/>
    <property type="match status" value="1"/>
</dbReference>
<evidence type="ECO:0000256" key="2">
    <source>
        <dbReference type="ARBA" id="ARBA00044777"/>
    </source>
</evidence>
<keyword evidence="1 3" id="KW-0159">Chromosome partition</keyword>
<evidence type="ECO:0000313" key="5">
    <source>
        <dbReference type="Proteomes" id="UP000198915"/>
    </source>
</evidence>
<organism evidence="4 5">
    <name type="scientific">Brevibacillus centrosporus</name>
    <dbReference type="NCBI Taxonomy" id="54910"/>
    <lineage>
        <taxon>Bacteria</taxon>
        <taxon>Bacillati</taxon>
        <taxon>Bacillota</taxon>
        <taxon>Bacilli</taxon>
        <taxon>Bacillales</taxon>
        <taxon>Paenibacillaceae</taxon>
        <taxon>Brevibacillus</taxon>
    </lineage>
</organism>
<evidence type="ECO:0000256" key="1">
    <source>
        <dbReference type="ARBA" id="ARBA00022829"/>
    </source>
</evidence>
<dbReference type="Proteomes" id="UP000198915">
    <property type="component" value="Unassembled WGS sequence"/>
</dbReference>
<comment type="subcellular location">
    <subcellularLocation>
        <location evidence="3">Cytoplasm</location>
    </subcellularLocation>
    <text evidence="3">Associated with two foci at the outer edges of the nucleoid region in young cells, and at four foci within both cell halves in older cells.</text>
</comment>
<dbReference type="RefSeq" id="WP_092271990.1">
    <property type="nucleotide sequence ID" value="NZ_CP176856.1"/>
</dbReference>
<sequence length="255" mass="29434">MAYSIKLDSFEGPLDLLLHLIDKAEVDIYDIPIAEITEQYLATIDTMQQLQLDVASEFVVMAASLLSIKSKMLLPKKEEHVFQQHLDMDLEEIDPREELVQRLLEYKRYKMLAERLREMEIGRNQVFTRPAENLAPYVKEEENTVKDVTLYDLISALEKLVKKVNDKQPITRVSRDEVSIKDRMHEIRQLVRVGGGMVRFSQLFSRGATRSEIVTSFLALLELMKAKEITCVQNQLFQDIMICENTTKGVPEDGL</sequence>
<gene>
    <name evidence="3" type="primary">scpA</name>
    <name evidence="4" type="ORF">SAMN05518846_1124</name>
</gene>
<accession>A0A1I3YS95</accession>
<dbReference type="HAMAP" id="MF_01805">
    <property type="entry name" value="ScpA"/>
    <property type="match status" value="1"/>
</dbReference>
<dbReference type="Gene3D" id="6.10.250.2410">
    <property type="match status" value="1"/>
</dbReference>
<proteinExistence type="inferred from homology"/>
<keyword evidence="3" id="KW-0963">Cytoplasm</keyword>
<evidence type="ECO:0000256" key="3">
    <source>
        <dbReference type="HAMAP-Rule" id="MF_01805"/>
    </source>
</evidence>
<name>A0A1I3YS95_9BACL</name>
<dbReference type="GeneID" id="301130622"/>
<dbReference type="GO" id="GO:0006260">
    <property type="term" value="P:DNA replication"/>
    <property type="evidence" value="ECO:0007669"/>
    <property type="project" value="UniProtKB-UniRule"/>
</dbReference>
<comment type="function">
    <text evidence="3">Participates in chromosomal partition during cell division. May act via the formation of a condensin-like complex containing Smc and ScpB that pull DNA away from mid-cell into both cell halves.</text>
</comment>
<dbReference type="EMBL" id="FORT01000012">
    <property type="protein sequence ID" value="SFK34734.1"/>
    <property type="molecule type" value="Genomic_DNA"/>
</dbReference>
<dbReference type="Pfam" id="PF02616">
    <property type="entry name" value="SMC_ScpA"/>
    <property type="match status" value="1"/>
</dbReference>
<dbReference type="GO" id="GO:0051301">
    <property type="term" value="P:cell division"/>
    <property type="evidence" value="ECO:0007669"/>
    <property type="project" value="UniProtKB-KW"/>
</dbReference>
<dbReference type="Gene3D" id="1.10.10.580">
    <property type="entry name" value="Structural maintenance of chromosome 1. Chain E"/>
    <property type="match status" value="1"/>
</dbReference>
<dbReference type="InterPro" id="IPR003768">
    <property type="entry name" value="ScpA"/>
</dbReference>
<dbReference type="GO" id="GO:0007059">
    <property type="term" value="P:chromosome segregation"/>
    <property type="evidence" value="ECO:0007669"/>
    <property type="project" value="UniProtKB-UniRule"/>
</dbReference>
<reference evidence="5" key="1">
    <citation type="submission" date="2016-10" db="EMBL/GenBank/DDBJ databases">
        <authorList>
            <person name="Varghese N."/>
            <person name="Submissions S."/>
        </authorList>
    </citation>
    <scope>NUCLEOTIDE SEQUENCE [LARGE SCALE GENOMIC DNA]</scope>
    <source>
        <strain evidence="5">OK042</strain>
    </source>
</reference>
<dbReference type="AlphaFoldDB" id="A0A1I3YS95"/>